<gene>
    <name evidence="1" type="ORF">EVAR_79836_1</name>
</gene>
<comment type="caution">
    <text evidence="1">The sequence shown here is derived from an EMBL/GenBank/DDBJ whole genome shotgun (WGS) entry which is preliminary data.</text>
</comment>
<dbReference type="OrthoDB" id="425681at2759"/>
<reference evidence="1 2" key="1">
    <citation type="journal article" date="2019" name="Commun. Biol.">
        <title>The bagworm genome reveals a unique fibroin gene that provides high tensile strength.</title>
        <authorList>
            <person name="Kono N."/>
            <person name="Nakamura H."/>
            <person name="Ohtoshi R."/>
            <person name="Tomita M."/>
            <person name="Numata K."/>
            <person name="Arakawa K."/>
        </authorList>
    </citation>
    <scope>NUCLEOTIDE SEQUENCE [LARGE SCALE GENOMIC DNA]</scope>
</reference>
<accession>A0A4C1TZ00</accession>
<organism evidence="1 2">
    <name type="scientific">Eumeta variegata</name>
    <name type="common">Bagworm moth</name>
    <name type="synonym">Eumeta japonica</name>
    <dbReference type="NCBI Taxonomy" id="151549"/>
    <lineage>
        <taxon>Eukaryota</taxon>
        <taxon>Metazoa</taxon>
        <taxon>Ecdysozoa</taxon>
        <taxon>Arthropoda</taxon>
        <taxon>Hexapoda</taxon>
        <taxon>Insecta</taxon>
        <taxon>Pterygota</taxon>
        <taxon>Neoptera</taxon>
        <taxon>Endopterygota</taxon>
        <taxon>Lepidoptera</taxon>
        <taxon>Glossata</taxon>
        <taxon>Ditrysia</taxon>
        <taxon>Tineoidea</taxon>
        <taxon>Psychidae</taxon>
        <taxon>Oiketicinae</taxon>
        <taxon>Eumeta</taxon>
    </lineage>
</organism>
<evidence type="ECO:0000313" key="1">
    <source>
        <dbReference type="EMBL" id="GBP19237.1"/>
    </source>
</evidence>
<dbReference type="Proteomes" id="UP000299102">
    <property type="component" value="Unassembled WGS sequence"/>
</dbReference>
<proteinExistence type="predicted"/>
<keyword evidence="2" id="KW-1185">Reference proteome</keyword>
<dbReference type="EMBL" id="BGZK01000106">
    <property type="protein sequence ID" value="GBP19237.1"/>
    <property type="molecule type" value="Genomic_DNA"/>
</dbReference>
<dbReference type="AlphaFoldDB" id="A0A4C1TZ00"/>
<evidence type="ECO:0000313" key="2">
    <source>
        <dbReference type="Proteomes" id="UP000299102"/>
    </source>
</evidence>
<protein>
    <recommendedName>
        <fullName evidence="3">Reverse transcriptase domain-containing protein</fullName>
    </recommendedName>
</protein>
<sequence length="125" mass="14616">MYSFTVAILYNPFMDDCLYNLKENECELRMDELSVKRFSYTDDQVILAPLARELQTKVTITNDSIKETSMEINVSKSKVMVFERSKDTNELDMRTESNLGNIYIDDGKHDRDIERRANAGNIRFE</sequence>
<name>A0A4C1TZ00_EUMVA</name>
<evidence type="ECO:0008006" key="3">
    <source>
        <dbReference type="Google" id="ProtNLM"/>
    </source>
</evidence>